<feature type="domain" description="GH18" evidence="9">
    <location>
        <begin position="191"/>
        <end position="317"/>
    </location>
</feature>
<reference evidence="10 11" key="1">
    <citation type="journal article" date="2021" name="BMC Genomics">
        <title>Datura genome reveals duplications of psychoactive alkaloid biosynthetic genes and high mutation rate following tissue culture.</title>
        <authorList>
            <person name="Rajewski A."/>
            <person name="Carter-House D."/>
            <person name="Stajich J."/>
            <person name="Litt A."/>
        </authorList>
    </citation>
    <scope>NUCLEOTIDE SEQUENCE [LARGE SCALE GENOMIC DNA]</scope>
    <source>
        <strain evidence="10">AR-01</strain>
    </source>
</reference>
<evidence type="ECO:0000256" key="7">
    <source>
        <dbReference type="ARBA" id="ARBA00023326"/>
    </source>
</evidence>
<gene>
    <name evidence="10" type="ORF">HAX54_012768</name>
</gene>
<organism evidence="10 11">
    <name type="scientific">Datura stramonium</name>
    <name type="common">Jimsonweed</name>
    <name type="synonym">Common thornapple</name>
    <dbReference type="NCBI Taxonomy" id="4076"/>
    <lineage>
        <taxon>Eukaryota</taxon>
        <taxon>Viridiplantae</taxon>
        <taxon>Streptophyta</taxon>
        <taxon>Embryophyta</taxon>
        <taxon>Tracheophyta</taxon>
        <taxon>Spermatophyta</taxon>
        <taxon>Magnoliopsida</taxon>
        <taxon>eudicotyledons</taxon>
        <taxon>Gunneridae</taxon>
        <taxon>Pentapetalae</taxon>
        <taxon>asterids</taxon>
        <taxon>lamiids</taxon>
        <taxon>Solanales</taxon>
        <taxon>Solanaceae</taxon>
        <taxon>Solanoideae</taxon>
        <taxon>Datureae</taxon>
        <taxon>Datura</taxon>
    </lineage>
</organism>
<keyword evidence="8" id="KW-1133">Transmembrane helix</keyword>
<keyword evidence="11" id="KW-1185">Reference proteome</keyword>
<keyword evidence="4" id="KW-0378">Hydrolase</keyword>
<comment type="subcellular location">
    <subcellularLocation>
        <location evidence="2">Membrane</location>
        <topology evidence="2">Multi-pass membrane protein</topology>
    </subcellularLocation>
</comment>
<evidence type="ECO:0000259" key="9">
    <source>
        <dbReference type="PROSITE" id="PS51910"/>
    </source>
</evidence>
<comment type="catalytic activity">
    <reaction evidence="1">
        <text>Random endo-hydrolysis of N-acetyl-beta-D-glucosaminide (1-&gt;4)-beta-linkages in chitin and chitodextrins.</text>
        <dbReference type="EC" id="3.2.1.14"/>
    </reaction>
</comment>
<dbReference type="Proteomes" id="UP000823775">
    <property type="component" value="Unassembled WGS sequence"/>
</dbReference>
<name>A0ABS8TKA2_DATST</name>
<keyword evidence="7" id="KW-0624">Polysaccharide degradation</keyword>
<dbReference type="PANTHER" id="PTHR45708">
    <property type="entry name" value="ENDOCHITINASE"/>
    <property type="match status" value="1"/>
</dbReference>
<evidence type="ECO:0000256" key="4">
    <source>
        <dbReference type="ARBA" id="ARBA00022801"/>
    </source>
</evidence>
<dbReference type="EC" id="3.2.1.14" evidence="3"/>
<evidence type="ECO:0000256" key="5">
    <source>
        <dbReference type="ARBA" id="ARBA00023024"/>
    </source>
</evidence>
<evidence type="ECO:0000256" key="2">
    <source>
        <dbReference type="ARBA" id="ARBA00004141"/>
    </source>
</evidence>
<dbReference type="PROSITE" id="PS51910">
    <property type="entry name" value="GH18_2"/>
    <property type="match status" value="1"/>
</dbReference>
<dbReference type="PANTHER" id="PTHR45708:SF21">
    <property type="entry name" value="ACIDIC ENDOCHITINASE"/>
    <property type="match status" value="1"/>
</dbReference>
<evidence type="ECO:0000256" key="1">
    <source>
        <dbReference type="ARBA" id="ARBA00000822"/>
    </source>
</evidence>
<dbReference type="InterPro" id="IPR001223">
    <property type="entry name" value="Glyco_hydro18_cat"/>
</dbReference>
<protein>
    <recommendedName>
        <fullName evidence="3">chitinase</fullName>
        <ecNumber evidence="3">3.2.1.14</ecNumber>
    </recommendedName>
</protein>
<evidence type="ECO:0000256" key="6">
    <source>
        <dbReference type="ARBA" id="ARBA00023277"/>
    </source>
</evidence>
<sequence length="317" mass="34577">MATASSVSSSSMERIASLPHSSMTMRLRHCNVPCLLRLSPQAAPLSFSSSIRSPADSKRVPIFKIRASSEEEETSESVARIRKVFSNVKDKWDGLEKRPTVFLYGGSAILGLWLSSIIADALDSIPLLPKFLELVGLGYFGWFIYRYLLFKSGRDELGSDVKALKKKITGINILRYKYCTFLFVLENSIASGIAIYWGQNGNEATLNETCASGRYAYVNLAFLNKFGNGQTPEINLAGHCNPAVNGCTIVGPDIKRCQKLGVKVMLSIGGGVGNYSLASKKTPRTLRVIQNNFLGGRSSFRPLGNAVLDGIDFDIGA</sequence>
<dbReference type="EMBL" id="JACEIK010001750">
    <property type="protein sequence ID" value="MCD7471952.1"/>
    <property type="molecule type" value="Genomic_DNA"/>
</dbReference>
<dbReference type="InterPro" id="IPR050542">
    <property type="entry name" value="Glycosyl_Hydrlase18_Chitinase"/>
</dbReference>
<dbReference type="Gene3D" id="3.20.20.80">
    <property type="entry name" value="Glycosidases"/>
    <property type="match status" value="1"/>
</dbReference>
<dbReference type="InterPro" id="IPR017853">
    <property type="entry name" value="GH"/>
</dbReference>
<evidence type="ECO:0000256" key="3">
    <source>
        <dbReference type="ARBA" id="ARBA00012729"/>
    </source>
</evidence>
<keyword evidence="8" id="KW-0472">Membrane</keyword>
<dbReference type="SUPFAM" id="SSF51445">
    <property type="entry name" value="(Trans)glycosidases"/>
    <property type="match status" value="1"/>
</dbReference>
<evidence type="ECO:0000313" key="10">
    <source>
        <dbReference type="EMBL" id="MCD7471952.1"/>
    </source>
</evidence>
<accession>A0ABS8TKA2</accession>
<comment type="caution">
    <text evidence="10">The sequence shown here is derived from an EMBL/GenBank/DDBJ whole genome shotgun (WGS) entry which is preliminary data.</text>
</comment>
<proteinExistence type="predicted"/>
<feature type="transmembrane region" description="Helical" evidence="8">
    <location>
        <begin position="131"/>
        <end position="149"/>
    </location>
</feature>
<dbReference type="Pfam" id="PF14159">
    <property type="entry name" value="CAAD"/>
    <property type="match status" value="1"/>
</dbReference>
<evidence type="ECO:0000313" key="11">
    <source>
        <dbReference type="Proteomes" id="UP000823775"/>
    </source>
</evidence>
<keyword evidence="8" id="KW-0812">Transmembrane</keyword>
<evidence type="ECO:0000256" key="8">
    <source>
        <dbReference type="SAM" id="Phobius"/>
    </source>
</evidence>
<dbReference type="InterPro" id="IPR025564">
    <property type="entry name" value="CAAD_dom"/>
</dbReference>
<keyword evidence="6" id="KW-0119">Carbohydrate metabolism</keyword>
<keyword evidence="5" id="KW-0146">Chitin degradation</keyword>
<feature type="transmembrane region" description="Helical" evidence="8">
    <location>
        <begin position="101"/>
        <end position="119"/>
    </location>
</feature>